<organism evidence="17 18">
    <name type="scientific">Hanseniaspora valbyensis NRRL Y-1626</name>
    <dbReference type="NCBI Taxonomy" id="766949"/>
    <lineage>
        <taxon>Eukaryota</taxon>
        <taxon>Fungi</taxon>
        <taxon>Dikarya</taxon>
        <taxon>Ascomycota</taxon>
        <taxon>Saccharomycotina</taxon>
        <taxon>Saccharomycetes</taxon>
        <taxon>Saccharomycodales</taxon>
        <taxon>Saccharomycodaceae</taxon>
        <taxon>Hanseniaspora</taxon>
    </lineage>
</organism>
<dbReference type="SUPFAM" id="SSF82171">
    <property type="entry name" value="DPP6 N-terminal domain-like"/>
    <property type="match status" value="1"/>
</dbReference>
<protein>
    <recommendedName>
        <fullName evidence="19">Dipeptidyl aminopeptidase B</fullName>
    </recommendedName>
</protein>
<evidence type="ECO:0000256" key="6">
    <source>
        <dbReference type="ARBA" id="ARBA00022692"/>
    </source>
</evidence>
<evidence type="ECO:0000256" key="5">
    <source>
        <dbReference type="ARBA" id="ARBA00022670"/>
    </source>
</evidence>
<keyword evidence="8" id="KW-0720">Serine protease</keyword>
<evidence type="ECO:0000256" key="11">
    <source>
        <dbReference type="ARBA" id="ARBA00023136"/>
    </source>
</evidence>
<evidence type="ECO:0000313" key="17">
    <source>
        <dbReference type="EMBL" id="OBA26533.1"/>
    </source>
</evidence>
<feature type="transmembrane region" description="Helical" evidence="14">
    <location>
        <begin position="52"/>
        <end position="71"/>
    </location>
</feature>
<dbReference type="InterPro" id="IPR002469">
    <property type="entry name" value="Peptidase_S9B_N"/>
</dbReference>
<evidence type="ECO:0000313" key="18">
    <source>
        <dbReference type="Proteomes" id="UP000092321"/>
    </source>
</evidence>
<evidence type="ECO:0000259" key="16">
    <source>
        <dbReference type="Pfam" id="PF00930"/>
    </source>
</evidence>
<keyword evidence="12" id="KW-0325">Glycoprotein</keyword>
<feature type="compositionally biased region" description="Polar residues" evidence="13">
    <location>
        <begin position="1"/>
        <end position="19"/>
    </location>
</feature>
<sequence length="842" mass="96889">MSQDRNNQEGYNSIPTGNSDIEGGDMHTTTTIIPNSKNFIDSVVFQFHRLKYVLIYALLLIYGLFLLFTVINKLTNPPPDDKPKKVLDFHESVNPVNGLKKISFDTVRMGDLKPTYKPLQWLISNGEDHSEDKGLYSTFIDDKYLIKSVSESKYEKLLFQGKTFKYDNHEKKVDDFKSSPDLKYALLRTNSKRLWRHSFHADYYILNVATQKIHLLGKNLTMVSFSPDSEKIGYVLNNDLYIHNILTESFQRVTETGSKNIFNGKADWVYEEEILESDKAVWWSPNSKHITFLNIDETEVDEYSINYYVQQEPGEQISRYPDLKTIKYPKSGTPNPVANIKVFSLESEKTVTYKLDEPTQLINEIVYLGDSKFIAKITDRTAKYLKVFAMDVNGSDKILQRLQFDDEEWIELTHYTTHVPPFKKDGDTDGYLDVIPISGFNHLVYFPNLHSDNYIQLTSGQWEVVDGVASFDKQKRIVWFISTKKSSIERHLYYVSLNEPLKIHEVTDVSKDGYYTASFSSGSRFALLNYMGPEVPYQKVVDFKDENKAKTLYYLEENKKVEKNLPLYDIPKKYFQTLNIGPDANGDDIILNSFEILPNNFDPNLKNRYPVFFFGYNGPNSQQVNKVFSIGLNEVIASQLNAIFVCVDTRGTGFLGKKHRSLVRDKLGQHESDDFIKVAKHYTAKPYVNAEKTLIYGWSYGGFMSLFTLQKDCGETFKYAISVAPVTNWLLYDSVYTERYMSLPKDNAKGYNESSIYNASNIFQAQRVLLMHGLGDDNVHFQNAANFIDQAIVSKAKNFDVKVFPDSDHSISYHGAYDLVMDQLVSWAGQAFNGDFEGRWDY</sequence>
<comment type="subcellular location">
    <subcellularLocation>
        <location evidence="1">Vacuole membrane</location>
        <topology evidence="1">Single-pass type II membrane protein</topology>
    </subcellularLocation>
</comment>
<feature type="region of interest" description="Disordered" evidence="13">
    <location>
        <begin position="1"/>
        <end position="27"/>
    </location>
</feature>
<keyword evidence="18" id="KW-1185">Reference proteome</keyword>
<gene>
    <name evidence="17" type="ORF">HANVADRAFT_52999</name>
</gene>
<keyword evidence="11 14" id="KW-0472">Membrane</keyword>
<evidence type="ECO:0000259" key="15">
    <source>
        <dbReference type="Pfam" id="PF00326"/>
    </source>
</evidence>
<evidence type="ECO:0000256" key="12">
    <source>
        <dbReference type="ARBA" id="ARBA00023180"/>
    </source>
</evidence>
<evidence type="ECO:0000256" key="9">
    <source>
        <dbReference type="ARBA" id="ARBA00022968"/>
    </source>
</evidence>
<dbReference type="GO" id="GO:0004177">
    <property type="term" value="F:aminopeptidase activity"/>
    <property type="evidence" value="ECO:0007669"/>
    <property type="project" value="UniProtKB-KW"/>
</dbReference>
<evidence type="ECO:0000256" key="10">
    <source>
        <dbReference type="ARBA" id="ARBA00022989"/>
    </source>
</evidence>
<dbReference type="AlphaFoldDB" id="A0A1B7TCT9"/>
<dbReference type="PANTHER" id="PTHR11731">
    <property type="entry name" value="PROTEASE FAMILY S9B,C DIPEPTIDYL-PEPTIDASE IV-RELATED"/>
    <property type="match status" value="1"/>
</dbReference>
<dbReference type="Gene3D" id="2.140.10.30">
    <property type="entry name" value="Dipeptidylpeptidase IV, N-terminal domain"/>
    <property type="match status" value="1"/>
</dbReference>
<evidence type="ECO:0000256" key="13">
    <source>
        <dbReference type="SAM" id="MobiDB-lite"/>
    </source>
</evidence>
<keyword evidence="4" id="KW-0926">Vacuole</keyword>
<evidence type="ECO:0000256" key="4">
    <source>
        <dbReference type="ARBA" id="ARBA00022554"/>
    </source>
</evidence>
<dbReference type="GO" id="GO:0006508">
    <property type="term" value="P:proteolysis"/>
    <property type="evidence" value="ECO:0007669"/>
    <property type="project" value="UniProtKB-KW"/>
</dbReference>
<evidence type="ECO:0000256" key="1">
    <source>
        <dbReference type="ARBA" id="ARBA00004576"/>
    </source>
</evidence>
<dbReference type="Gene3D" id="3.40.50.1820">
    <property type="entry name" value="alpha/beta hydrolase"/>
    <property type="match status" value="1"/>
</dbReference>
<evidence type="ECO:0000256" key="8">
    <source>
        <dbReference type="ARBA" id="ARBA00022825"/>
    </source>
</evidence>
<keyword evidence="3" id="KW-0031">Aminopeptidase</keyword>
<evidence type="ECO:0000256" key="14">
    <source>
        <dbReference type="SAM" id="Phobius"/>
    </source>
</evidence>
<comment type="similarity">
    <text evidence="2">Belongs to the peptidase S9B family.</text>
</comment>
<dbReference type="Pfam" id="PF00930">
    <property type="entry name" value="DPPIV_N"/>
    <property type="match status" value="1"/>
</dbReference>
<evidence type="ECO:0008006" key="19">
    <source>
        <dbReference type="Google" id="ProtNLM"/>
    </source>
</evidence>
<accession>A0A1B7TCT9</accession>
<dbReference type="OrthoDB" id="16520at2759"/>
<proteinExistence type="inferred from homology"/>
<dbReference type="Proteomes" id="UP000092321">
    <property type="component" value="Unassembled WGS sequence"/>
</dbReference>
<dbReference type="GO" id="GO:0008239">
    <property type="term" value="F:dipeptidyl-peptidase activity"/>
    <property type="evidence" value="ECO:0007669"/>
    <property type="project" value="TreeGrafter"/>
</dbReference>
<dbReference type="InterPro" id="IPR029058">
    <property type="entry name" value="AB_hydrolase_fold"/>
</dbReference>
<keyword evidence="5" id="KW-0645">Protease</keyword>
<dbReference type="PANTHER" id="PTHR11731:SF200">
    <property type="entry name" value="DIPEPTIDYL PEPTIDASE 10, ISOFORM B"/>
    <property type="match status" value="1"/>
</dbReference>
<feature type="domain" description="Dipeptidylpeptidase IV N-terminal" evidence="16">
    <location>
        <begin position="179"/>
        <end position="537"/>
    </location>
</feature>
<keyword evidence="10 14" id="KW-1133">Transmembrane helix</keyword>
<dbReference type="InterPro" id="IPR001375">
    <property type="entry name" value="Peptidase_S9_cat"/>
</dbReference>
<feature type="domain" description="Peptidase S9 prolyl oligopeptidase catalytic" evidence="15">
    <location>
        <begin position="633"/>
        <end position="834"/>
    </location>
</feature>
<name>A0A1B7TCT9_9ASCO</name>
<dbReference type="GO" id="GO:0005886">
    <property type="term" value="C:plasma membrane"/>
    <property type="evidence" value="ECO:0007669"/>
    <property type="project" value="TreeGrafter"/>
</dbReference>
<keyword evidence="7" id="KW-0378">Hydrolase</keyword>
<dbReference type="InterPro" id="IPR050278">
    <property type="entry name" value="Serine_Prot_S9B/DPPIV"/>
</dbReference>
<keyword evidence="6 14" id="KW-0812">Transmembrane</keyword>
<dbReference type="FunFam" id="3.40.50.1820:FF:000003">
    <property type="entry name" value="Dipeptidyl peptidase 4"/>
    <property type="match status" value="1"/>
</dbReference>
<keyword evidence="9" id="KW-0735">Signal-anchor</keyword>
<dbReference type="EMBL" id="LXPE01000016">
    <property type="protein sequence ID" value="OBA26533.1"/>
    <property type="molecule type" value="Genomic_DNA"/>
</dbReference>
<dbReference type="Pfam" id="PF00326">
    <property type="entry name" value="Peptidase_S9"/>
    <property type="match status" value="1"/>
</dbReference>
<dbReference type="SUPFAM" id="SSF53474">
    <property type="entry name" value="alpha/beta-Hydrolases"/>
    <property type="match status" value="1"/>
</dbReference>
<evidence type="ECO:0000256" key="2">
    <source>
        <dbReference type="ARBA" id="ARBA00006150"/>
    </source>
</evidence>
<comment type="caution">
    <text evidence="17">The sequence shown here is derived from an EMBL/GenBank/DDBJ whole genome shotgun (WGS) entry which is preliminary data.</text>
</comment>
<evidence type="ECO:0000256" key="7">
    <source>
        <dbReference type="ARBA" id="ARBA00022801"/>
    </source>
</evidence>
<evidence type="ECO:0000256" key="3">
    <source>
        <dbReference type="ARBA" id="ARBA00022438"/>
    </source>
</evidence>
<reference evidence="18" key="1">
    <citation type="journal article" date="2016" name="Proc. Natl. Acad. Sci. U.S.A.">
        <title>Comparative genomics of biotechnologically important yeasts.</title>
        <authorList>
            <person name="Riley R."/>
            <person name="Haridas S."/>
            <person name="Wolfe K.H."/>
            <person name="Lopes M.R."/>
            <person name="Hittinger C.T."/>
            <person name="Goeker M."/>
            <person name="Salamov A.A."/>
            <person name="Wisecaver J.H."/>
            <person name="Long T.M."/>
            <person name="Calvey C.H."/>
            <person name="Aerts A.L."/>
            <person name="Barry K.W."/>
            <person name="Choi C."/>
            <person name="Clum A."/>
            <person name="Coughlan A.Y."/>
            <person name="Deshpande S."/>
            <person name="Douglass A.P."/>
            <person name="Hanson S.J."/>
            <person name="Klenk H.-P."/>
            <person name="LaButti K.M."/>
            <person name="Lapidus A."/>
            <person name="Lindquist E.A."/>
            <person name="Lipzen A.M."/>
            <person name="Meier-Kolthoff J.P."/>
            <person name="Ohm R.A."/>
            <person name="Otillar R.P."/>
            <person name="Pangilinan J.L."/>
            <person name="Peng Y."/>
            <person name="Rokas A."/>
            <person name="Rosa C.A."/>
            <person name="Scheuner C."/>
            <person name="Sibirny A.A."/>
            <person name="Slot J.C."/>
            <person name="Stielow J.B."/>
            <person name="Sun H."/>
            <person name="Kurtzman C.P."/>
            <person name="Blackwell M."/>
            <person name="Grigoriev I.V."/>
            <person name="Jeffries T.W."/>
        </authorList>
    </citation>
    <scope>NUCLEOTIDE SEQUENCE [LARGE SCALE GENOMIC DNA]</scope>
    <source>
        <strain evidence="18">NRRL Y-1626</strain>
    </source>
</reference>
<dbReference type="GO" id="GO:0005774">
    <property type="term" value="C:vacuolar membrane"/>
    <property type="evidence" value="ECO:0007669"/>
    <property type="project" value="UniProtKB-SubCell"/>
</dbReference>
<dbReference type="GO" id="GO:0008236">
    <property type="term" value="F:serine-type peptidase activity"/>
    <property type="evidence" value="ECO:0007669"/>
    <property type="project" value="UniProtKB-KW"/>
</dbReference>